<dbReference type="Proteomes" id="UP000023152">
    <property type="component" value="Unassembled WGS sequence"/>
</dbReference>
<accession>X6LAH8</accession>
<gene>
    <name evidence="1" type="ORF">RFI_38465</name>
</gene>
<name>X6LAH8_RETFI</name>
<comment type="caution">
    <text evidence="1">The sequence shown here is derived from an EMBL/GenBank/DDBJ whole genome shotgun (WGS) entry which is preliminary data.</text>
</comment>
<dbReference type="AlphaFoldDB" id="X6LAH8"/>
<protein>
    <submittedName>
        <fullName evidence="1">Uncharacterized protein</fullName>
    </submittedName>
</protein>
<evidence type="ECO:0000313" key="2">
    <source>
        <dbReference type="Proteomes" id="UP000023152"/>
    </source>
</evidence>
<dbReference type="OrthoDB" id="120976at2759"/>
<reference evidence="1 2" key="1">
    <citation type="journal article" date="2013" name="Curr. Biol.">
        <title>The Genome of the Foraminiferan Reticulomyxa filosa.</title>
        <authorList>
            <person name="Glockner G."/>
            <person name="Hulsmann N."/>
            <person name="Schleicher M."/>
            <person name="Noegel A.A."/>
            <person name="Eichinger L."/>
            <person name="Gallinger C."/>
            <person name="Pawlowski J."/>
            <person name="Sierra R."/>
            <person name="Euteneuer U."/>
            <person name="Pillet L."/>
            <person name="Moustafa A."/>
            <person name="Platzer M."/>
            <person name="Groth M."/>
            <person name="Szafranski K."/>
            <person name="Schliwa M."/>
        </authorList>
    </citation>
    <scope>NUCLEOTIDE SEQUENCE [LARGE SCALE GENOMIC DNA]</scope>
</reference>
<proteinExistence type="predicted"/>
<sequence>MNNNNMIVKLTDEQRDKMQALISLLAQLCNANVDDNFLKKICDTILSEKGQSPDCHLEELWLESKIPFLVVESRILLILSEKIKKIRVLKLFGNKKDISTNTCNELCTALEENTTLTKTCL</sequence>
<keyword evidence="2" id="KW-1185">Reference proteome</keyword>
<organism evidence="1 2">
    <name type="scientific">Reticulomyxa filosa</name>
    <dbReference type="NCBI Taxonomy" id="46433"/>
    <lineage>
        <taxon>Eukaryota</taxon>
        <taxon>Sar</taxon>
        <taxon>Rhizaria</taxon>
        <taxon>Retaria</taxon>
        <taxon>Foraminifera</taxon>
        <taxon>Monothalamids</taxon>
        <taxon>Reticulomyxidae</taxon>
        <taxon>Reticulomyxa</taxon>
    </lineage>
</organism>
<evidence type="ECO:0000313" key="1">
    <source>
        <dbReference type="EMBL" id="ETN99022.1"/>
    </source>
</evidence>
<dbReference type="EMBL" id="ASPP01045143">
    <property type="protein sequence ID" value="ETN99022.1"/>
    <property type="molecule type" value="Genomic_DNA"/>
</dbReference>